<dbReference type="PANTHER" id="PTHR31339:SF86">
    <property type="entry name" value="PECTATE LYASE SUPERFAMILY PROTEIN DOMAIN-CONTAINING PROTEIN"/>
    <property type="match status" value="1"/>
</dbReference>
<name>A0A8J2YPV2_9PROT</name>
<reference evidence="6" key="2">
    <citation type="submission" date="2020-09" db="EMBL/GenBank/DDBJ databases">
        <authorList>
            <person name="Sun Q."/>
            <person name="Zhou Y."/>
        </authorList>
    </citation>
    <scope>NUCLEOTIDE SEQUENCE</scope>
    <source>
        <strain evidence="6">CGMCC 1.15725</strain>
    </source>
</reference>
<comment type="similarity">
    <text evidence="1 4">Belongs to the glycosyl hydrolase 28 family.</text>
</comment>
<keyword evidence="3 4" id="KW-0326">Glycosidase</keyword>
<dbReference type="Pfam" id="PF00295">
    <property type="entry name" value="Glyco_hydro_28"/>
    <property type="match status" value="1"/>
</dbReference>
<evidence type="ECO:0000313" key="7">
    <source>
        <dbReference type="Proteomes" id="UP000646365"/>
    </source>
</evidence>
<dbReference type="AlphaFoldDB" id="A0A8J2YPV2"/>
<dbReference type="InterPro" id="IPR000743">
    <property type="entry name" value="Glyco_hydro_28"/>
</dbReference>
<dbReference type="RefSeq" id="WP_229743428.1">
    <property type="nucleotide sequence ID" value="NZ_BMJQ01000001.1"/>
</dbReference>
<keyword evidence="7" id="KW-1185">Reference proteome</keyword>
<dbReference type="InterPro" id="IPR006311">
    <property type="entry name" value="TAT_signal"/>
</dbReference>
<evidence type="ECO:0000256" key="2">
    <source>
        <dbReference type="ARBA" id="ARBA00022801"/>
    </source>
</evidence>
<dbReference type="GO" id="GO:0005975">
    <property type="term" value="P:carbohydrate metabolic process"/>
    <property type="evidence" value="ECO:0007669"/>
    <property type="project" value="InterPro"/>
</dbReference>
<proteinExistence type="inferred from homology"/>
<reference evidence="6" key="1">
    <citation type="journal article" date="2014" name="Int. J. Syst. Evol. Microbiol.">
        <title>Complete genome sequence of Corynebacterium casei LMG S-19264T (=DSM 44701T), isolated from a smear-ripened cheese.</title>
        <authorList>
            <consortium name="US DOE Joint Genome Institute (JGI-PGF)"/>
            <person name="Walter F."/>
            <person name="Albersmeier A."/>
            <person name="Kalinowski J."/>
            <person name="Ruckert C."/>
        </authorList>
    </citation>
    <scope>NUCLEOTIDE SEQUENCE</scope>
    <source>
        <strain evidence="6">CGMCC 1.15725</strain>
    </source>
</reference>
<dbReference type="InterPro" id="IPR011050">
    <property type="entry name" value="Pectin_lyase_fold/virulence"/>
</dbReference>
<evidence type="ECO:0000256" key="3">
    <source>
        <dbReference type="ARBA" id="ARBA00023295"/>
    </source>
</evidence>
<protein>
    <recommendedName>
        <fullName evidence="8">Glycoside hydrolase family 28 protein</fullName>
    </recommendedName>
</protein>
<dbReference type="SMART" id="SM00710">
    <property type="entry name" value="PbH1"/>
    <property type="match status" value="6"/>
</dbReference>
<evidence type="ECO:0000256" key="1">
    <source>
        <dbReference type="ARBA" id="ARBA00008834"/>
    </source>
</evidence>
<dbReference type="GO" id="GO:0004650">
    <property type="term" value="F:polygalacturonase activity"/>
    <property type="evidence" value="ECO:0007669"/>
    <property type="project" value="InterPro"/>
</dbReference>
<evidence type="ECO:0000256" key="5">
    <source>
        <dbReference type="SAM" id="SignalP"/>
    </source>
</evidence>
<keyword evidence="5" id="KW-0732">Signal</keyword>
<dbReference type="PROSITE" id="PS00502">
    <property type="entry name" value="POLYGALACTURONASE"/>
    <property type="match status" value="1"/>
</dbReference>
<dbReference type="InterPro" id="IPR012334">
    <property type="entry name" value="Pectin_lyas_fold"/>
</dbReference>
<dbReference type="EMBL" id="BMJQ01000001">
    <property type="protein sequence ID" value="GGF01762.1"/>
    <property type="molecule type" value="Genomic_DNA"/>
</dbReference>
<dbReference type="Proteomes" id="UP000646365">
    <property type="component" value="Unassembled WGS sequence"/>
</dbReference>
<keyword evidence="2 4" id="KW-0378">Hydrolase</keyword>
<accession>A0A8J2YPV2</accession>
<dbReference type="InterPro" id="IPR006626">
    <property type="entry name" value="PbH1"/>
</dbReference>
<dbReference type="InterPro" id="IPR051801">
    <property type="entry name" value="GH28_Enzymes"/>
</dbReference>
<sequence>MTDDQLILSRRALLAGTAAGAAALGLKAPAWAGALASADDPWQQARAIADRLEDLRDRPGFWAHNGRKFYVTAFGAQPCQIVAIPFLYQSATVSGPGSAPATGSFDNYAAFAAAIQACHHAGGGRVVVPAGNWYCAGPITLLSNVNFHLASGAQIWFSPNPADYAKYGPYDFGANGKLVRSRWQANDCYNFSSMVYAYGQENIALTGADWTSILNGQAGTLYNATNCWWTWKGSVGTAGFVGGQPSEGTPNALNKPIGTLNPALSTAQVNLIEFGSAAGGTSNAYTKDSSYLPALSEANVPVGARVFGVGHQLPPCMVEFFNCRNVWLEGYQVTNTPFWQHHPIACTNVVIRKVYANSTGPNNDGFDPEACDHVLVDRVTFNTGDDCIAIKSGKDNDIEYGPAQNHLIRKCTMNSGHGGITLGSEMSAGVKNIFAEDLAMENQNFATNPLNIAIRIKTNLNRGGTVENFHVRNVTLPNGINLVPSFYKPLSGSPIPANTVSTNQGGVVTFDCDYSPGSDNVRTRPPTVKNVTISNVTVTAPPGASASCYQAIIVQGPVASDYNGLTTPAPAVVPVENVTITDCNFGTPVNTGEPIYLYNIQGLTLTNVTIAGTVYNTVLSA</sequence>
<evidence type="ECO:0000313" key="6">
    <source>
        <dbReference type="EMBL" id="GGF01762.1"/>
    </source>
</evidence>
<organism evidence="6 7">
    <name type="scientific">Aliidongia dinghuensis</name>
    <dbReference type="NCBI Taxonomy" id="1867774"/>
    <lineage>
        <taxon>Bacteria</taxon>
        <taxon>Pseudomonadati</taxon>
        <taxon>Pseudomonadota</taxon>
        <taxon>Alphaproteobacteria</taxon>
        <taxon>Rhodospirillales</taxon>
        <taxon>Dongiaceae</taxon>
        <taxon>Aliidongia</taxon>
    </lineage>
</organism>
<dbReference type="Gene3D" id="2.160.20.10">
    <property type="entry name" value="Single-stranded right-handed beta-helix, Pectin lyase-like"/>
    <property type="match status" value="1"/>
</dbReference>
<evidence type="ECO:0000256" key="4">
    <source>
        <dbReference type="RuleBase" id="RU361169"/>
    </source>
</evidence>
<gene>
    <name evidence="6" type="ORF">GCM10011611_04080</name>
</gene>
<dbReference type="PROSITE" id="PS51318">
    <property type="entry name" value="TAT"/>
    <property type="match status" value="1"/>
</dbReference>
<dbReference type="PANTHER" id="PTHR31339">
    <property type="entry name" value="PECTIN LYASE-RELATED"/>
    <property type="match status" value="1"/>
</dbReference>
<dbReference type="SUPFAM" id="SSF51126">
    <property type="entry name" value="Pectin lyase-like"/>
    <property type="match status" value="1"/>
</dbReference>
<evidence type="ECO:0008006" key="8">
    <source>
        <dbReference type="Google" id="ProtNLM"/>
    </source>
</evidence>
<comment type="caution">
    <text evidence="6">The sequence shown here is derived from an EMBL/GenBank/DDBJ whole genome shotgun (WGS) entry which is preliminary data.</text>
</comment>
<feature type="signal peptide" evidence="5">
    <location>
        <begin position="1"/>
        <end position="32"/>
    </location>
</feature>
<feature type="chain" id="PRO_5035306029" description="Glycoside hydrolase family 28 protein" evidence="5">
    <location>
        <begin position="33"/>
        <end position="621"/>
    </location>
</feature>